<dbReference type="EMBL" id="WKLT01000006">
    <property type="protein sequence ID" value="MRY57960.1"/>
    <property type="molecule type" value="Genomic_DNA"/>
</dbReference>
<dbReference type="InterPro" id="IPR029052">
    <property type="entry name" value="Metallo-depent_PP-like"/>
</dbReference>
<dbReference type="GO" id="GO:0046872">
    <property type="term" value="F:metal ion binding"/>
    <property type="evidence" value="ECO:0007669"/>
    <property type="project" value="InterPro"/>
</dbReference>
<feature type="domain" description="Purple acid phosphatase N-terminal" evidence="5">
    <location>
        <begin position="280"/>
        <end position="349"/>
    </location>
</feature>
<dbReference type="GO" id="GO:0003993">
    <property type="term" value="F:acid phosphatase activity"/>
    <property type="evidence" value="ECO:0007669"/>
    <property type="project" value="InterPro"/>
</dbReference>
<dbReference type="Gene3D" id="2.60.40.380">
    <property type="entry name" value="Purple acid phosphatase-like, N-terminal"/>
    <property type="match status" value="1"/>
</dbReference>
<feature type="chain" id="PRO_5042683578" evidence="2">
    <location>
        <begin position="32"/>
        <end position="628"/>
    </location>
</feature>
<dbReference type="InterPro" id="IPR036691">
    <property type="entry name" value="Endo/exonu/phosph_ase_sf"/>
</dbReference>
<dbReference type="InterPro" id="IPR004843">
    <property type="entry name" value="Calcineurin-like_PHP"/>
</dbReference>
<sequence length="628" mass="70742">MNINIRSNPMRKWFIWAIVMIGCLPINKALAQQSGDAERNTLRIMSYNIRNGRGMDEVTDLGRIAEAIRKVAPDVVAVQEVDSVTGRSGGIDVLRTLGERTLMFPTYAPAIDFDGGKYGVGMLSKEKPVSYRYIALPGREEERVLLWVEFERYIFCCTHLSLTPEDRMLSLPILRREAASAHKPLFIAGDWNATAHSPFITEISKDFQLLSNPKQATFPAFTPDSCLDYIAGYVKNGQPFTRLSAWVPEEAVASDHRPVVTEVRLKAKPEEIFYAAPYLQNPTEGGITVMWQTHVPTYSWVEYGTDTLNLKKARTIVDGQVICNGLHNKIRLTDLRPGQTYYYRVCSQEIMLYQAYKKEFGETAVSPFYTFTLPSASQKDFTALIFNDLHKHIPTLDALYGQVRDIPYDFVVFNGDCIDDPANEKEALYHLAYLCGKVGASHVPAFFLRGNHEIRNAYSIGLRALFDYVGDKTYGAFNWGDTRFVMLDCGEDKPDSTWVYYGLNDFTGLRKDQVNFLSKELSGKEFKQASKRVLLNHIPIYGNGDAYEPCPELWGSLLAKAPFNVNISAHTHQYAFHPKDSLGNNFPVIVGGGYKLDSATVMVLRKKGDEMSVRVLNAKGETLLDLKL</sequence>
<dbReference type="RefSeq" id="WP_057326643.1">
    <property type="nucleotide sequence ID" value="NZ_CP120353.1"/>
</dbReference>
<feature type="domain" description="Endonuclease/exonuclease/phosphatase" evidence="4">
    <location>
        <begin position="45"/>
        <end position="256"/>
    </location>
</feature>
<gene>
    <name evidence="6" type="ORF">GKD59_08565</name>
    <name evidence="7" type="ORF">P2T59_08270</name>
</gene>
<evidence type="ECO:0000256" key="1">
    <source>
        <dbReference type="ARBA" id="ARBA00022729"/>
    </source>
</evidence>
<dbReference type="PANTHER" id="PTHR14859">
    <property type="entry name" value="CALCOFLUOR WHITE HYPERSENSITIVE PROTEIN PRECURSOR"/>
    <property type="match status" value="1"/>
</dbReference>
<keyword evidence="1 2" id="KW-0732">Signal</keyword>
<dbReference type="EMBL" id="CP120353">
    <property type="protein sequence ID" value="WET65968.1"/>
    <property type="molecule type" value="Genomic_DNA"/>
</dbReference>
<evidence type="ECO:0000313" key="6">
    <source>
        <dbReference type="EMBL" id="MRY57960.1"/>
    </source>
</evidence>
<reference evidence="7" key="2">
    <citation type="submission" date="2023-03" db="EMBL/GenBank/DDBJ databases">
        <title>Parabacteroides distasonis, a bacteria resistant against UC.</title>
        <authorList>
            <person name="Dai W."/>
        </authorList>
    </citation>
    <scope>NUCLEOTIDE SEQUENCE</scope>
    <source>
        <strain evidence="7">F1-28</strain>
    </source>
</reference>
<dbReference type="Pfam" id="PF03372">
    <property type="entry name" value="Exo_endo_phos"/>
    <property type="match status" value="1"/>
</dbReference>
<keyword evidence="6" id="KW-0255">Endonuclease</keyword>
<evidence type="ECO:0000259" key="5">
    <source>
        <dbReference type="Pfam" id="PF16656"/>
    </source>
</evidence>
<evidence type="ECO:0000259" key="4">
    <source>
        <dbReference type="Pfam" id="PF03372"/>
    </source>
</evidence>
<dbReference type="Proteomes" id="UP000463337">
    <property type="component" value="Unassembled WGS sequence"/>
</dbReference>
<dbReference type="PANTHER" id="PTHR14859:SF15">
    <property type="entry name" value="ENDONUCLEASE_EXONUCLEASE_PHOSPHATASE DOMAIN-CONTAINING PROTEIN"/>
    <property type="match status" value="1"/>
</dbReference>
<dbReference type="GO" id="GO:0004519">
    <property type="term" value="F:endonuclease activity"/>
    <property type="evidence" value="ECO:0007669"/>
    <property type="project" value="UniProtKB-KW"/>
</dbReference>
<feature type="domain" description="Calcineurin-like phosphoesterase" evidence="3">
    <location>
        <begin position="383"/>
        <end position="574"/>
    </location>
</feature>
<proteinExistence type="predicted"/>
<dbReference type="PROSITE" id="PS51257">
    <property type="entry name" value="PROKAR_LIPOPROTEIN"/>
    <property type="match status" value="1"/>
</dbReference>
<feature type="signal peptide" evidence="2">
    <location>
        <begin position="1"/>
        <end position="31"/>
    </location>
</feature>
<dbReference type="GO" id="GO:0016020">
    <property type="term" value="C:membrane"/>
    <property type="evidence" value="ECO:0007669"/>
    <property type="project" value="GOC"/>
</dbReference>
<reference evidence="6 8" key="1">
    <citation type="journal article" date="2019" name="Nat. Med.">
        <title>A library of human gut bacterial isolates paired with longitudinal multiomics data enables mechanistic microbiome research.</title>
        <authorList>
            <person name="Poyet M."/>
            <person name="Groussin M."/>
            <person name="Gibbons S.M."/>
            <person name="Avila-Pacheco J."/>
            <person name="Jiang X."/>
            <person name="Kearney S.M."/>
            <person name="Perrotta A.R."/>
            <person name="Berdy B."/>
            <person name="Zhao S."/>
            <person name="Lieberman T.D."/>
            <person name="Swanson P.K."/>
            <person name="Smith M."/>
            <person name="Roesemann S."/>
            <person name="Alexander J.E."/>
            <person name="Rich S.A."/>
            <person name="Livny J."/>
            <person name="Vlamakis H."/>
            <person name="Clish C."/>
            <person name="Bullock K."/>
            <person name="Deik A."/>
            <person name="Scott J."/>
            <person name="Pierce K.A."/>
            <person name="Xavier R.J."/>
            <person name="Alm E.J."/>
        </authorList>
    </citation>
    <scope>NUCLEOTIDE SEQUENCE [LARGE SCALE GENOMIC DNA]</scope>
    <source>
        <strain evidence="6 8">BIOML-A41</strain>
    </source>
</reference>
<evidence type="ECO:0000259" key="3">
    <source>
        <dbReference type="Pfam" id="PF00149"/>
    </source>
</evidence>
<dbReference type="InterPro" id="IPR015914">
    <property type="entry name" value="PAPs_N"/>
</dbReference>
<dbReference type="Pfam" id="PF00149">
    <property type="entry name" value="Metallophos"/>
    <property type="match status" value="1"/>
</dbReference>
<dbReference type="SUPFAM" id="SSF56219">
    <property type="entry name" value="DNase I-like"/>
    <property type="match status" value="1"/>
</dbReference>
<dbReference type="SUPFAM" id="SSF49363">
    <property type="entry name" value="Purple acid phosphatase, N-terminal domain"/>
    <property type="match status" value="1"/>
</dbReference>
<dbReference type="Gene3D" id="3.60.10.10">
    <property type="entry name" value="Endonuclease/exonuclease/phosphatase"/>
    <property type="match status" value="1"/>
</dbReference>
<dbReference type="SUPFAM" id="SSF56300">
    <property type="entry name" value="Metallo-dependent phosphatases"/>
    <property type="match status" value="1"/>
</dbReference>
<keyword evidence="6" id="KW-0540">Nuclease</keyword>
<dbReference type="InterPro" id="IPR005135">
    <property type="entry name" value="Endo/exonuclease/phosphatase"/>
</dbReference>
<dbReference type="Proteomes" id="UP001221009">
    <property type="component" value="Chromosome"/>
</dbReference>
<dbReference type="InterPro" id="IPR051916">
    <property type="entry name" value="GPI-anchor_lipid_remodeler"/>
</dbReference>
<organism evidence="6 8">
    <name type="scientific">Parabacteroides distasonis</name>
    <dbReference type="NCBI Taxonomy" id="823"/>
    <lineage>
        <taxon>Bacteria</taxon>
        <taxon>Pseudomonadati</taxon>
        <taxon>Bacteroidota</taxon>
        <taxon>Bacteroidia</taxon>
        <taxon>Bacteroidales</taxon>
        <taxon>Tannerellaceae</taxon>
        <taxon>Parabacteroides</taxon>
    </lineage>
</organism>
<evidence type="ECO:0000313" key="7">
    <source>
        <dbReference type="EMBL" id="WET65968.1"/>
    </source>
</evidence>
<dbReference type="InterPro" id="IPR008963">
    <property type="entry name" value="Purple_acid_Pase-like_N"/>
</dbReference>
<evidence type="ECO:0000313" key="8">
    <source>
        <dbReference type="Proteomes" id="UP000463337"/>
    </source>
</evidence>
<dbReference type="Gene3D" id="3.60.21.10">
    <property type="match status" value="1"/>
</dbReference>
<evidence type="ECO:0000256" key="2">
    <source>
        <dbReference type="SAM" id="SignalP"/>
    </source>
</evidence>
<name>A0A174RTC4_PARDI</name>
<keyword evidence="6" id="KW-0378">Hydrolase</keyword>
<dbReference type="Pfam" id="PF16656">
    <property type="entry name" value="Pur_ac_phosph_N"/>
    <property type="match status" value="1"/>
</dbReference>
<dbReference type="GO" id="GO:0006506">
    <property type="term" value="P:GPI anchor biosynthetic process"/>
    <property type="evidence" value="ECO:0007669"/>
    <property type="project" value="TreeGrafter"/>
</dbReference>
<dbReference type="AlphaFoldDB" id="A0A174RTC4"/>
<protein>
    <submittedName>
        <fullName evidence="6">Endonuclease</fullName>
    </submittedName>
    <submittedName>
        <fullName evidence="7">Metallophosphoesterase</fullName>
    </submittedName>
</protein>
<accession>A0A174RTC4</accession>